<feature type="repeat" description="Solcar" evidence="9">
    <location>
        <begin position="257"/>
        <end position="374"/>
    </location>
</feature>
<proteinExistence type="inferred from homology"/>
<dbReference type="EMBL" id="KB445559">
    <property type="protein sequence ID" value="EMC94067.1"/>
    <property type="molecule type" value="Genomic_DNA"/>
</dbReference>
<dbReference type="InterPro" id="IPR023395">
    <property type="entry name" value="MCP_dom_sf"/>
</dbReference>
<comment type="similarity">
    <text evidence="2">Belongs to the mitochondrial carrier (TC 2.A.29) family.</text>
</comment>
<name>M2LIR2_BAUPA</name>
<keyword evidence="7" id="KW-1133">Transmembrane helix</keyword>
<organism evidence="10 11">
    <name type="scientific">Baudoinia panamericana (strain UAMH 10762)</name>
    <name type="common">Angels' share fungus</name>
    <name type="synonym">Baudoinia compniacensis (strain UAMH 10762)</name>
    <dbReference type="NCBI Taxonomy" id="717646"/>
    <lineage>
        <taxon>Eukaryota</taxon>
        <taxon>Fungi</taxon>
        <taxon>Dikarya</taxon>
        <taxon>Ascomycota</taxon>
        <taxon>Pezizomycotina</taxon>
        <taxon>Dothideomycetes</taxon>
        <taxon>Dothideomycetidae</taxon>
        <taxon>Mycosphaerellales</taxon>
        <taxon>Teratosphaeriaceae</taxon>
        <taxon>Baudoinia</taxon>
    </lineage>
</organism>
<accession>M2LIR2</accession>
<evidence type="ECO:0000256" key="8">
    <source>
        <dbReference type="ARBA" id="ARBA00023136"/>
    </source>
</evidence>
<dbReference type="InterPro" id="IPR052217">
    <property type="entry name" value="Mito/Peroxisomal_Carrier"/>
</dbReference>
<dbReference type="GO" id="GO:0016020">
    <property type="term" value="C:membrane"/>
    <property type="evidence" value="ECO:0007669"/>
    <property type="project" value="UniProtKB-SubCell"/>
</dbReference>
<reference evidence="10 11" key="1">
    <citation type="journal article" date="2012" name="PLoS Pathog.">
        <title>Diverse lifestyles and strategies of plant pathogenesis encoded in the genomes of eighteen Dothideomycetes fungi.</title>
        <authorList>
            <person name="Ohm R.A."/>
            <person name="Feau N."/>
            <person name="Henrissat B."/>
            <person name="Schoch C.L."/>
            <person name="Horwitz B.A."/>
            <person name="Barry K.W."/>
            <person name="Condon B.J."/>
            <person name="Copeland A.C."/>
            <person name="Dhillon B."/>
            <person name="Glaser F."/>
            <person name="Hesse C.N."/>
            <person name="Kosti I."/>
            <person name="LaButti K."/>
            <person name="Lindquist E.A."/>
            <person name="Lucas S."/>
            <person name="Salamov A.A."/>
            <person name="Bradshaw R.E."/>
            <person name="Ciuffetti L."/>
            <person name="Hamelin R.C."/>
            <person name="Kema G.H.J."/>
            <person name="Lawrence C."/>
            <person name="Scott J.A."/>
            <person name="Spatafora J.W."/>
            <person name="Turgeon B.G."/>
            <person name="de Wit P.J.G.M."/>
            <person name="Zhong S."/>
            <person name="Goodwin S.B."/>
            <person name="Grigoriev I.V."/>
        </authorList>
    </citation>
    <scope>NUCLEOTIDE SEQUENCE [LARGE SCALE GENOMIC DNA]</scope>
    <source>
        <strain evidence="10 11">UAMH 10762</strain>
    </source>
</reference>
<dbReference type="OMA" id="ATECKRF"/>
<dbReference type="GeneID" id="19112984"/>
<dbReference type="AlphaFoldDB" id="M2LIR2"/>
<dbReference type="eggNOG" id="KOG0769">
    <property type="taxonomic scope" value="Eukaryota"/>
</dbReference>
<keyword evidence="4 9" id="KW-0812">Transmembrane</keyword>
<evidence type="ECO:0000256" key="5">
    <source>
        <dbReference type="ARBA" id="ARBA00022737"/>
    </source>
</evidence>
<evidence type="ECO:0000256" key="2">
    <source>
        <dbReference type="ARBA" id="ARBA00006375"/>
    </source>
</evidence>
<keyword evidence="11" id="KW-1185">Reference proteome</keyword>
<dbReference type="KEGG" id="bcom:BAUCODRAFT_36539"/>
<feature type="repeat" description="Solcar" evidence="9">
    <location>
        <begin position="150"/>
        <end position="248"/>
    </location>
</feature>
<evidence type="ECO:0000256" key="1">
    <source>
        <dbReference type="ARBA" id="ARBA00004141"/>
    </source>
</evidence>
<evidence type="ECO:0000256" key="6">
    <source>
        <dbReference type="ARBA" id="ARBA00022792"/>
    </source>
</evidence>
<evidence type="ECO:0000256" key="7">
    <source>
        <dbReference type="ARBA" id="ARBA00022989"/>
    </source>
</evidence>
<sequence length="603" mass="63966">MSGKEDIAYAAQADAFTIYHHIQELPEPTTSSYAGGPALPALGHAVAGALASGGVRLVLYPLELVTTRLQVQRQLRAPSEAPSAAQDADAEYRSPLDAVRKIYKHEGGFSAFYTGCAPDLVKGVADSFLFFLAYTFLRQRQLKKDGTKDLSVVKELAVGIAAGSLAKLFTTPIQNVVTRKQTAALVAAREPTSTASPAESDKLSVRAIASQIYDERGITGFWRGYSASTILTLNPAITFAVDNLLKQLLPPSKRDKPPPALRFLLAALSKAVATTLTYPVILAKSRAQAVSHSSIAEAEGTEETPSDDRKGRLRNLTHRALHLLSAQYRLLLAVRTIYRNEGVTGLYSGLEAEVLKGFLSHGLTMTIKDRVHIGVIQLYYMVLQLRGQWTQRVQEARSLATNAKARAEKAGEVVMEKGEDVQRNIHQLAAGGREQAAMVGEAVMEKTAGSQQDVQSLAADAKVQAEKAGGSLMERSVALGKDVTSLAGNAKVLAEQAGSAVIERTAGTRQDIQNLAADAKVQAVKASQAVLERTGGLGGDVQSLAASAKAGAEQAGNAVMERTEGSRGDISNLATDAKVQVGNASQAVMEGAKELVGNDNGNE</sequence>
<dbReference type="GO" id="GO:0015217">
    <property type="term" value="F:ADP transmembrane transporter activity"/>
    <property type="evidence" value="ECO:0007669"/>
    <property type="project" value="TreeGrafter"/>
</dbReference>
<keyword evidence="6" id="KW-0999">Mitochondrion inner membrane</keyword>
<dbReference type="Proteomes" id="UP000011761">
    <property type="component" value="Unassembled WGS sequence"/>
</dbReference>
<dbReference type="PROSITE" id="PS50920">
    <property type="entry name" value="SOLCAR"/>
    <property type="match status" value="3"/>
</dbReference>
<protein>
    <recommendedName>
        <fullName evidence="12">Mitochondrial carrier</fullName>
    </recommendedName>
</protein>
<keyword evidence="8 9" id="KW-0472">Membrane</keyword>
<evidence type="ECO:0008006" key="12">
    <source>
        <dbReference type="Google" id="ProtNLM"/>
    </source>
</evidence>
<evidence type="ECO:0000313" key="10">
    <source>
        <dbReference type="EMBL" id="EMC94067.1"/>
    </source>
</evidence>
<dbReference type="STRING" id="717646.M2LIR2"/>
<dbReference type="PANTHER" id="PTHR45939">
    <property type="entry name" value="PEROXISOMAL MEMBRANE PROTEIN PMP34-RELATED"/>
    <property type="match status" value="1"/>
</dbReference>
<dbReference type="Pfam" id="PF00153">
    <property type="entry name" value="Mito_carr"/>
    <property type="match status" value="3"/>
</dbReference>
<dbReference type="PANTHER" id="PTHR45939:SF2">
    <property type="entry name" value="CARRIER PROTEIN, PUTATIVE (AFU_ORTHOLOGUE AFUA_2G13870)-RELATED"/>
    <property type="match status" value="1"/>
</dbReference>
<dbReference type="Gene3D" id="1.50.40.10">
    <property type="entry name" value="Mitochondrial carrier domain"/>
    <property type="match status" value="1"/>
</dbReference>
<evidence type="ECO:0000256" key="9">
    <source>
        <dbReference type="PROSITE-ProRule" id="PRU00282"/>
    </source>
</evidence>
<comment type="subcellular location">
    <subcellularLocation>
        <location evidence="1">Membrane</location>
        <topology evidence="1">Multi-pass membrane protein</topology>
    </subcellularLocation>
</comment>
<gene>
    <name evidence="10" type="ORF">BAUCODRAFT_36539</name>
</gene>
<dbReference type="InterPro" id="IPR018108">
    <property type="entry name" value="MCP_transmembrane"/>
</dbReference>
<dbReference type="OrthoDB" id="18574at2759"/>
<evidence type="ECO:0000256" key="3">
    <source>
        <dbReference type="ARBA" id="ARBA00022448"/>
    </source>
</evidence>
<dbReference type="SUPFAM" id="SSF103506">
    <property type="entry name" value="Mitochondrial carrier"/>
    <property type="match status" value="1"/>
</dbReference>
<dbReference type="HOGENOM" id="CLU_015166_6_2_1"/>
<evidence type="ECO:0000313" key="11">
    <source>
        <dbReference type="Proteomes" id="UP000011761"/>
    </source>
</evidence>
<feature type="repeat" description="Solcar" evidence="9">
    <location>
        <begin position="39"/>
        <end position="140"/>
    </location>
</feature>
<evidence type="ECO:0000256" key="4">
    <source>
        <dbReference type="ARBA" id="ARBA00022692"/>
    </source>
</evidence>
<dbReference type="RefSeq" id="XP_007678650.1">
    <property type="nucleotide sequence ID" value="XM_007680460.1"/>
</dbReference>
<keyword evidence="6" id="KW-0496">Mitochondrion</keyword>
<keyword evidence="3" id="KW-0813">Transport</keyword>
<keyword evidence="5" id="KW-0677">Repeat</keyword>